<reference evidence="2 3" key="1">
    <citation type="submission" date="2020-02" db="EMBL/GenBank/DDBJ databases">
        <title>Draft genome sequence of Haematococcus lacustris strain NIES-144.</title>
        <authorList>
            <person name="Morimoto D."/>
            <person name="Nakagawa S."/>
            <person name="Yoshida T."/>
            <person name="Sawayama S."/>
        </authorList>
    </citation>
    <scope>NUCLEOTIDE SEQUENCE [LARGE SCALE GENOMIC DNA]</scope>
    <source>
        <strain evidence="2 3">NIES-144</strain>
    </source>
</reference>
<feature type="compositionally biased region" description="Basic and acidic residues" evidence="1">
    <location>
        <begin position="37"/>
        <end position="59"/>
    </location>
</feature>
<keyword evidence="3" id="KW-1185">Reference proteome</keyword>
<protein>
    <submittedName>
        <fullName evidence="2">Uncharacterized protein</fullName>
    </submittedName>
</protein>
<gene>
    <name evidence="2" type="ORF">HaLaN_28681</name>
</gene>
<comment type="caution">
    <text evidence="2">The sequence shown here is derived from an EMBL/GenBank/DDBJ whole genome shotgun (WGS) entry which is preliminary data.</text>
</comment>
<dbReference type="EMBL" id="BLLF01004599">
    <property type="protein sequence ID" value="GFH29930.1"/>
    <property type="molecule type" value="Genomic_DNA"/>
</dbReference>
<proteinExistence type="predicted"/>
<dbReference type="AlphaFoldDB" id="A0A6A0AAU7"/>
<evidence type="ECO:0000313" key="2">
    <source>
        <dbReference type="EMBL" id="GFH29930.1"/>
    </source>
</evidence>
<evidence type="ECO:0000256" key="1">
    <source>
        <dbReference type="SAM" id="MobiDB-lite"/>
    </source>
</evidence>
<accession>A0A6A0AAU7</accession>
<feature type="region of interest" description="Disordered" evidence="1">
    <location>
        <begin position="16"/>
        <end position="72"/>
    </location>
</feature>
<dbReference type="Proteomes" id="UP000485058">
    <property type="component" value="Unassembled WGS sequence"/>
</dbReference>
<evidence type="ECO:0000313" key="3">
    <source>
        <dbReference type="Proteomes" id="UP000485058"/>
    </source>
</evidence>
<sequence>MLPSAPHALYCLPGPDARGTSSKTHGAGVPPGWATCGHERDGRVQRNADRVRPTHDRQPGRMRRGVGSAPGPQMGMAAAEAALTSFQEGAGQSVVQGPFPPGSVTTPSGTFPAILFGFISGDDRFYTFSTCFEGDAGHKVAEHTASWLQCSPHDDCLTSSSQLRCCACTLILAPTFGRRVLLAAGAPAWDSWLDLYEVGSQEDLNVCGGQYFPRSLENHPGGMGHSQHDLVGGPLAFSEGEWVRLLCWLLQASLLASTPGCGCGLLLRFGDGGKGSRGAVDVPGLGGGVKHISQDTMLGCHHAPGGPPAPQGHKAGP</sequence>
<name>A0A6A0AAU7_HAELA</name>
<organism evidence="2 3">
    <name type="scientific">Haematococcus lacustris</name>
    <name type="common">Green alga</name>
    <name type="synonym">Haematococcus pluvialis</name>
    <dbReference type="NCBI Taxonomy" id="44745"/>
    <lineage>
        <taxon>Eukaryota</taxon>
        <taxon>Viridiplantae</taxon>
        <taxon>Chlorophyta</taxon>
        <taxon>core chlorophytes</taxon>
        <taxon>Chlorophyceae</taxon>
        <taxon>CS clade</taxon>
        <taxon>Chlamydomonadales</taxon>
        <taxon>Haematococcaceae</taxon>
        <taxon>Haematococcus</taxon>
    </lineage>
</organism>